<accession>A0A9X3MYQ2</accession>
<evidence type="ECO:0000259" key="3">
    <source>
        <dbReference type="Pfam" id="PF13399"/>
    </source>
</evidence>
<feature type="transmembrane region" description="Helical" evidence="2">
    <location>
        <begin position="15"/>
        <end position="36"/>
    </location>
</feature>
<evidence type="ECO:0000313" key="5">
    <source>
        <dbReference type="Proteomes" id="UP001149140"/>
    </source>
</evidence>
<comment type="caution">
    <text evidence="4">The sequence shown here is derived from an EMBL/GenBank/DDBJ whole genome shotgun (WGS) entry which is preliminary data.</text>
</comment>
<dbReference type="AlphaFoldDB" id="A0A9X3MYQ2"/>
<evidence type="ECO:0000256" key="2">
    <source>
        <dbReference type="SAM" id="Phobius"/>
    </source>
</evidence>
<organism evidence="4 5">
    <name type="scientific">Solirubrobacter ginsenosidimutans</name>
    <dbReference type="NCBI Taxonomy" id="490573"/>
    <lineage>
        <taxon>Bacteria</taxon>
        <taxon>Bacillati</taxon>
        <taxon>Actinomycetota</taxon>
        <taxon>Thermoleophilia</taxon>
        <taxon>Solirubrobacterales</taxon>
        <taxon>Solirubrobacteraceae</taxon>
        <taxon>Solirubrobacter</taxon>
    </lineage>
</organism>
<feature type="transmembrane region" description="Helical" evidence="2">
    <location>
        <begin position="210"/>
        <end position="232"/>
    </location>
</feature>
<dbReference type="InterPro" id="IPR027381">
    <property type="entry name" value="LytR/CpsA/Psr_C"/>
</dbReference>
<dbReference type="Pfam" id="PF13399">
    <property type="entry name" value="LytR_C"/>
    <property type="match status" value="1"/>
</dbReference>
<dbReference type="Gene3D" id="3.30.70.2390">
    <property type="match status" value="1"/>
</dbReference>
<feature type="domain" description="LytR/CpsA/Psr regulator C-terminal" evidence="3">
    <location>
        <begin position="275"/>
        <end position="369"/>
    </location>
</feature>
<gene>
    <name evidence="4" type="ORF">OM076_16710</name>
</gene>
<reference evidence="4" key="1">
    <citation type="submission" date="2022-10" db="EMBL/GenBank/DDBJ databases">
        <title>The WGS of Solirubrobacter ginsenosidimutans DSM 21036.</title>
        <authorList>
            <person name="Jiang Z."/>
        </authorList>
    </citation>
    <scope>NUCLEOTIDE SEQUENCE</scope>
    <source>
        <strain evidence="4">DSM 21036</strain>
    </source>
</reference>
<proteinExistence type="predicted"/>
<keyword evidence="5" id="KW-1185">Reference proteome</keyword>
<keyword evidence="2" id="KW-0472">Membrane</keyword>
<dbReference type="Proteomes" id="UP001149140">
    <property type="component" value="Unassembled WGS sequence"/>
</dbReference>
<feature type="region of interest" description="Disordered" evidence="1">
    <location>
        <begin position="156"/>
        <end position="207"/>
    </location>
</feature>
<dbReference type="RefSeq" id="WP_270041150.1">
    <property type="nucleotide sequence ID" value="NZ_JAPDOD010000015.1"/>
</dbReference>
<evidence type="ECO:0000256" key="1">
    <source>
        <dbReference type="SAM" id="MobiDB-lite"/>
    </source>
</evidence>
<keyword evidence="2" id="KW-1133">Transmembrane helix</keyword>
<protein>
    <submittedName>
        <fullName evidence="4">LytR C-terminal domain-containing protein</fullName>
    </submittedName>
</protein>
<name>A0A9X3MYQ2_9ACTN</name>
<sequence>MVLIAFSLQDQVEKYGAYVGIGAFFGLAILSLLYFAQAREVKRLREWAGRAPERAAELEMAVAEHAQEVRRAPVTPVPRPQPVAQPLSQSVAVAATNGAVKLKPEEVAALAFARSAGVHEPHEPKAHPVAAVAAPPTEVAAAGAAVAAGEPAAAQALNGGGNGSRAVPAPATPAARRADVPPPPPLPPRRAAVQGRRPTPPPPRREGSSMVAVIVVAIIGVIVVGGTLFFVLRSGGGDDNQAPATGKVIATATPEAKATRTPTQTAAPTKATALIAVYNGTSQDGLAGTIRDQLRTDGYPDNHLGADTAPPEQQRTTSVVMYRRGAKTAAQGVAESLGINAVQQLDQATQTLIANAPKKWNVVVIVGSDKTN</sequence>
<keyword evidence="2" id="KW-0812">Transmembrane</keyword>
<feature type="compositionally biased region" description="Low complexity" evidence="1">
    <location>
        <begin position="165"/>
        <end position="175"/>
    </location>
</feature>
<dbReference type="EMBL" id="JAPDOD010000015">
    <property type="protein sequence ID" value="MDA0161918.1"/>
    <property type="molecule type" value="Genomic_DNA"/>
</dbReference>
<evidence type="ECO:0000313" key="4">
    <source>
        <dbReference type="EMBL" id="MDA0161918.1"/>
    </source>
</evidence>